<dbReference type="Ensembl" id="ENSPSMT00000035184.1">
    <property type="protein sequence ID" value="ENSPSMP00000030496.1"/>
    <property type="gene ID" value="ENSPSMG00000021159.1"/>
</dbReference>
<evidence type="ECO:0000313" key="1">
    <source>
        <dbReference type="Ensembl" id="ENSPSMP00000030496.1"/>
    </source>
</evidence>
<reference evidence="1" key="1">
    <citation type="submission" date="2025-08" db="UniProtKB">
        <authorList>
            <consortium name="Ensembl"/>
        </authorList>
    </citation>
    <scope>IDENTIFICATION</scope>
</reference>
<evidence type="ECO:0000313" key="2">
    <source>
        <dbReference type="Proteomes" id="UP000694414"/>
    </source>
</evidence>
<dbReference type="Proteomes" id="UP000694414">
    <property type="component" value="Unplaced"/>
</dbReference>
<proteinExistence type="predicted"/>
<accession>A0A8C9A9W9</accession>
<name>A0A8C9A9W9_PROSS</name>
<organism evidence="1 2">
    <name type="scientific">Prolemur simus</name>
    <name type="common">Greater bamboo lemur</name>
    <name type="synonym">Hapalemur simus</name>
    <dbReference type="NCBI Taxonomy" id="1328070"/>
    <lineage>
        <taxon>Eukaryota</taxon>
        <taxon>Metazoa</taxon>
        <taxon>Chordata</taxon>
        <taxon>Craniata</taxon>
        <taxon>Vertebrata</taxon>
        <taxon>Euteleostomi</taxon>
        <taxon>Mammalia</taxon>
        <taxon>Eutheria</taxon>
        <taxon>Euarchontoglires</taxon>
        <taxon>Primates</taxon>
        <taxon>Strepsirrhini</taxon>
        <taxon>Lemuriformes</taxon>
        <taxon>Lemuridae</taxon>
        <taxon>Prolemur</taxon>
    </lineage>
</organism>
<sequence>MKLEKENLEKNPEESQDIKSLQKELKQFSKILKQKRITLGYIPRPMWRSPWGFSLGRCSAKCTLILGFFSAKCRLKIQCSQMQTPRIQRADFLYTWVPQDLSMCGFWYIGGSWNQSPTYTER</sequence>
<protein>
    <submittedName>
        <fullName evidence="1">Uncharacterized protein</fullName>
    </submittedName>
</protein>
<keyword evidence="2" id="KW-1185">Reference proteome</keyword>
<dbReference type="AlphaFoldDB" id="A0A8C9A9W9"/>
<reference evidence="1" key="2">
    <citation type="submission" date="2025-09" db="UniProtKB">
        <authorList>
            <consortium name="Ensembl"/>
        </authorList>
    </citation>
    <scope>IDENTIFICATION</scope>
</reference>